<keyword evidence="2" id="KW-0472">Membrane</keyword>
<organism evidence="3 4">
    <name type="scientific">Plasmodium cynomolgi (strain B)</name>
    <dbReference type="NCBI Taxonomy" id="1120755"/>
    <lineage>
        <taxon>Eukaryota</taxon>
        <taxon>Sar</taxon>
        <taxon>Alveolata</taxon>
        <taxon>Apicomplexa</taxon>
        <taxon>Aconoidasida</taxon>
        <taxon>Haemosporida</taxon>
        <taxon>Plasmodiidae</taxon>
        <taxon>Plasmodium</taxon>
        <taxon>Plasmodium (Plasmodium)</taxon>
    </lineage>
</organism>
<dbReference type="VEuPathDB" id="PlasmoDB:PCYB_084750"/>
<keyword evidence="2" id="KW-0812">Transmembrane</keyword>
<dbReference type="GeneID" id="14692666"/>
<accession>K6UST1</accession>
<name>K6UST1_PLACD</name>
<dbReference type="OrthoDB" id="388916at2759"/>
<dbReference type="Proteomes" id="UP000006319">
    <property type="component" value="Chromosome 8"/>
</dbReference>
<evidence type="ECO:0000256" key="2">
    <source>
        <dbReference type="SAM" id="Phobius"/>
    </source>
</evidence>
<gene>
    <name evidence="3" type="ORF">PCYB_084750</name>
</gene>
<dbReference type="AlphaFoldDB" id="K6UST1"/>
<evidence type="ECO:0000256" key="1">
    <source>
        <dbReference type="SAM" id="MobiDB-lite"/>
    </source>
</evidence>
<proteinExistence type="predicted"/>
<dbReference type="EMBL" id="DF157100">
    <property type="protein sequence ID" value="GAB66314.1"/>
    <property type="molecule type" value="Genomic_DNA"/>
</dbReference>
<dbReference type="OMA" id="SCAFFIP"/>
<feature type="transmembrane region" description="Helical" evidence="2">
    <location>
        <begin position="94"/>
        <end position="112"/>
    </location>
</feature>
<evidence type="ECO:0000313" key="3">
    <source>
        <dbReference type="EMBL" id="GAB66314.1"/>
    </source>
</evidence>
<keyword evidence="2" id="KW-1133">Transmembrane helix</keyword>
<feature type="region of interest" description="Disordered" evidence="1">
    <location>
        <begin position="1"/>
        <end position="21"/>
    </location>
</feature>
<dbReference type="PhylomeDB" id="K6UST1"/>
<evidence type="ECO:0000313" key="4">
    <source>
        <dbReference type="Proteomes" id="UP000006319"/>
    </source>
</evidence>
<reference evidence="3 4" key="1">
    <citation type="journal article" date="2012" name="Nat. Genet.">
        <title>Plasmodium cynomolgi genome sequences provide insight into Plasmodium vivax and the monkey malaria clade.</title>
        <authorList>
            <person name="Tachibana S."/>
            <person name="Sullivan S.A."/>
            <person name="Kawai S."/>
            <person name="Nakamura S."/>
            <person name="Kim H.R."/>
            <person name="Goto N."/>
            <person name="Arisue N."/>
            <person name="Palacpac N.M.Q."/>
            <person name="Honma H."/>
            <person name="Yagi M."/>
            <person name="Tougan T."/>
            <person name="Katakai Y."/>
            <person name="Kaneko O."/>
            <person name="Mita T."/>
            <person name="Kita K."/>
            <person name="Yasutomi Y."/>
            <person name="Sutton P.L."/>
            <person name="Shakhbatyan R."/>
            <person name="Horii T."/>
            <person name="Yasunaga T."/>
            <person name="Barnwell J.W."/>
            <person name="Escalante A.A."/>
            <person name="Carlton J.M."/>
            <person name="Tanabe K."/>
        </authorList>
    </citation>
    <scope>NUCLEOTIDE SEQUENCE [LARGE SCALE GENOMIC DNA]</scope>
    <source>
        <strain evidence="3 4">B</strain>
    </source>
</reference>
<sequence>MERKLVLGLSQGNSSDDVENNKLKNVTKGTSTNENLKENQFSRIKKKDCYYEQKIFNEIDNVLVPILAEAEVKVKLESKIRNILEHLTPVLNDVIFIPFGIIGIICIIYILIKIVKYERIKAGKGELKDKEYVCFCKEDFNIN</sequence>
<dbReference type="KEGG" id="pcy:PCYB_084750"/>
<keyword evidence="4" id="KW-1185">Reference proteome</keyword>
<protein>
    <submittedName>
        <fullName evidence="3">VIR-like CYIR protein</fullName>
    </submittedName>
</protein>
<dbReference type="RefSeq" id="XP_004222261.1">
    <property type="nucleotide sequence ID" value="XM_004222213.1"/>
</dbReference>